<dbReference type="Gene3D" id="3.20.20.100">
    <property type="entry name" value="NADP-dependent oxidoreductase domain"/>
    <property type="match status" value="1"/>
</dbReference>
<sequence>MRYKQFGNTDLRLSELAVGTWAIGGTGWGDVNEKDSIDAILTMVEQGVNLIDTAPSYGRGHSEEVVGKAIASCRDRVTLLTKCGIRWPEEAKYGSSQPIRDSSKAAIIKQCEESLTRLNTDHIDIYLIHWPDVNTPFDETVEALNALKQQGKILYTGISNFEDEELSKLYDLGAIDVVQFAYSMVNRSKEEVLKRYAQKGVYTMGYGGLGAGILTGAIRELPKFEAGDARLGFYDFFEEPKFSKVMELLKTLDQIAESHQVPVAQVAVNWTTQHSYIGASLTGVRNPKEALENCSAFDWALSEDEMAVINQAIDDTVGI</sequence>
<evidence type="ECO:0000259" key="2">
    <source>
        <dbReference type="Pfam" id="PF00248"/>
    </source>
</evidence>
<dbReference type="InterPro" id="IPR050523">
    <property type="entry name" value="AKR_Detox_Biosynth"/>
</dbReference>
<dbReference type="AlphaFoldDB" id="A0A3E2WSF3"/>
<dbReference type="PANTHER" id="PTHR43364:SF4">
    <property type="entry name" value="NAD(P)-LINKED OXIDOREDUCTASE SUPERFAMILY PROTEIN"/>
    <property type="match status" value="1"/>
</dbReference>
<name>A0A3E2WSF3_9FIRM</name>
<dbReference type="EMBL" id="QVIA01000014">
    <property type="protein sequence ID" value="RGC29860.1"/>
    <property type="molecule type" value="Genomic_DNA"/>
</dbReference>
<proteinExistence type="predicted"/>
<evidence type="ECO:0000313" key="3">
    <source>
        <dbReference type="EMBL" id="RGC29860.1"/>
    </source>
</evidence>
<gene>
    <name evidence="3" type="ORF">DWX41_13665</name>
</gene>
<feature type="domain" description="NADP-dependent oxidoreductase" evidence="2">
    <location>
        <begin position="15"/>
        <end position="313"/>
    </location>
</feature>
<dbReference type="GO" id="GO:0016491">
    <property type="term" value="F:oxidoreductase activity"/>
    <property type="evidence" value="ECO:0007669"/>
    <property type="project" value="UniProtKB-KW"/>
</dbReference>
<dbReference type="Pfam" id="PF00248">
    <property type="entry name" value="Aldo_ket_red"/>
    <property type="match status" value="1"/>
</dbReference>
<dbReference type="RefSeq" id="WP_025654790.1">
    <property type="nucleotide sequence ID" value="NZ_QVIA01000014.1"/>
</dbReference>
<dbReference type="PANTHER" id="PTHR43364">
    <property type="entry name" value="NADH-SPECIFIC METHYLGLYOXAL REDUCTASE-RELATED"/>
    <property type="match status" value="1"/>
</dbReference>
<comment type="caution">
    <text evidence="3">The sequence shown here is derived from an EMBL/GenBank/DDBJ whole genome shotgun (WGS) entry which is preliminary data.</text>
</comment>
<dbReference type="CDD" id="cd19084">
    <property type="entry name" value="AKR_AKR11B1-like"/>
    <property type="match status" value="1"/>
</dbReference>
<accession>A0A3E2WSF3</accession>
<organism evidence="3 4">
    <name type="scientific">Hungatella hathewayi</name>
    <dbReference type="NCBI Taxonomy" id="154046"/>
    <lineage>
        <taxon>Bacteria</taxon>
        <taxon>Bacillati</taxon>
        <taxon>Bacillota</taxon>
        <taxon>Clostridia</taxon>
        <taxon>Lachnospirales</taxon>
        <taxon>Lachnospiraceae</taxon>
        <taxon>Hungatella</taxon>
    </lineage>
</organism>
<keyword evidence="1" id="KW-0560">Oxidoreductase</keyword>
<dbReference type="InterPro" id="IPR023210">
    <property type="entry name" value="NADP_OxRdtase_dom"/>
</dbReference>
<evidence type="ECO:0000256" key="1">
    <source>
        <dbReference type="ARBA" id="ARBA00023002"/>
    </source>
</evidence>
<dbReference type="Proteomes" id="UP000261111">
    <property type="component" value="Unassembled WGS sequence"/>
</dbReference>
<dbReference type="InterPro" id="IPR036812">
    <property type="entry name" value="NAD(P)_OxRdtase_dom_sf"/>
</dbReference>
<dbReference type="GeneID" id="93332755"/>
<reference evidence="3 4" key="1">
    <citation type="submission" date="2018-08" db="EMBL/GenBank/DDBJ databases">
        <title>A genome reference for cultivated species of the human gut microbiota.</title>
        <authorList>
            <person name="Zou Y."/>
            <person name="Xue W."/>
            <person name="Luo G."/>
        </authorList>
    </citation>
    <scope>NUCLEOTIDE SEQUENCE [LARGE SCALE GENOMIC DNA]</scope>
    <source>
        <strain evidence="3 4">AF19-21</strain>
    </source>
</reference>
<dbReference type="SUPFAM" id="SSF51430">
    <property type="entry name" value="NAD(P)-linked oxidoreductase"/>
    <property type="match status" value="1"/>
</dbReference>
<evidence type="ECO:0000313" key="4">
    <source>
        <dbReference type="Proteomes" id="UP000261111"/>
    </source>
</evidence>
<dbReference type="GO" id="GO:0005829">
    <property type="term" value="C:cytosol"/>
    <property type="evidence" value="ECO:0007669"/>
    <property type="project" value="TreeGrafter"/>
</dbReference>
<protein>
    <submittedName>
        <fullName evidence="3">Aldo/keto reductase</fullName>
    </submittedName>
</protein>